<dbReference type="PANTHER" id="PTHR34384">
    <property type="entry name" value="L-2,3-DIAMINOPROPANOATE--CITRATE LIGASE"/>
    <property type="match status" value="1"/>
</dbReference>
<gene>
    <name evidence="4" type="ORF">C9I94_21735</name>
</gene>
<dbReference type="RefSeq" id="WP_048899896.1">
    <property type="nucleotide sequence ID" value="NZ_AP024852.1"/>
</dbReference>
<dbReference type="GO" id="GO:0016881">
    <property type="term" value="F:acid-amino acid ligase activity"/>
    <property type="evidence" value="ECO:0007669"/>
    <property type="project" value="UniProtKB-ARBA"/>
</dbReference>
<accession>A0A0J8V7M1</accession>
<dbReference type="InterPro" id="IPR007310">
    <property type="entry name" value="Aerobactin_biosyn_IucA/IucC_N"/>
</dbReference>
<feature type="domain" description="Aerobactin siderophore biosynthesis IucA/IucC-like C-terminal" evidence="3">
    <location>
        <begin position="395"/>
        <end position="556"/>
    </location>
</feature>
<dbReference type="Gene3D" id="6.10.250.3370">
    <property type="match status" value="1"/>
</dbReference>
<evidence type="ECO:0000313" key="5">
    <source>
        <dbReference type="Proteomes" id="UP000240481"/>
    </source>
</evidence>
<feature type="domain" description="Aerobactin siderophore biosynthesis IucA/IucC N-terminal" evidence="2">
    <location>
        <begin position="132"/>
        <end position="374"/>
    </location>
</feature>
<dbReference type="InterPro" id="IPR037455">
    <property type="entry name" value="LucA/IucC-like"/>
</dbReference>
<dbReference type="AlphaFoldDB" id="A0A0J8V7M1"/>
<dbReference type="OrthoDB" id="495728at2"/>
<evidence type="ECO:0000259" key="2">
    <source>
        <dbReference type="Pfam" id="PF04183"/>
    </source>
</evidence>
<evidence type="ECO:0000313" key="4">
    <source>
        <dbReference type="EMBL" id="PSW20894.1"/>
    </source>
</evidence>
<dbReference type="STRING" id="680026.AB733_17220"/>
<dbReference type="GO" id="GO:0019290">
    <property type="term" value="P:siderophore biosynthetic process"/>
    <property type="evidence" value="ECO:0007669"/>
    <property type="project" value="InterPro"/>
</dbReference>
<dbReference type="EMBL" id="PYLZ01000016">
    <property type="protein sequence ID" value="PSW20894.1"/>
    <property type="molecule type" value="Genomic_DNA"/>
</dbReference>
<proteinExistence type="predicted"/>
<protein>
    <submittedName>
        <fullName evidence="4">IucA/IucC family siderophore biosynthesis protein</fullName>
    </submittedName>
</protein>
<dbReference type="Gene3D" id="1.10.510.40">
    <property type="match status" value="1"/>
</dbReference>
<sequence>MPLPKMACLSPELRVLRQLIEALLFEACVSVTREEVAAQTCCFRWQMREHYYSVEGREGAFGRIRIDIASLKFRLNPQASDFNKPTLTDVMQDLPTSFRVKTAMDDEFQQTIALCLWNTQYLPMVLSRRCCDYSQLETSLDEGHPYHPSFKARTGFSLDDHQSYGPEAGQTFSLRWLAVKQSYLNVQLPLDPVSFWLQELGERHWHQLTQLLAQHQGDWQSYGLVPIHPWQWQQLQQAWLLDAQRNKSVIDLGELGDAYRATQSVRTLMNVSDPLKAHIKLPMNMVNTSSRRTLEPHSICSAPAISEWIANIVASDPELTHLVALKEYAGIHFQPPECALNQAPADGQLGVIFRESVQSQLAPNQQAIPFNALMMIERDGLPFISDWVEKYGLATWLIRLFEVAITPVWHMLVKHGVALEAHGQNMVLVHQDGWPERLMVRDFHESVEYHADFLADPTQLPDFPELSPLYQDAPPDLYYEMSSVELLRELVMDTLFVFNLTEVSYLIETHYHFEESAFWALVNQCLKRYAIQHPELATRLACLHYDTTHIMTESLMTRKLAASRDECHHAIPNILTLCDK</sequence>
<comment type="caution">
    <text evidence="4">The sequence shown here is derived from an EMBL/GenBank/DDBJ whole genome shotgun (WGS) entry which is preliminary data.</text>
</comment>
<evidence type="ECO:0000256" key="1">
    <source>
        <dbReference type="ARBA" id="ARBA00004924"/>
    </source>
</evidence>
<dbReference type="InterPro" id="IPR022770">
    <property type="entry name" value="IucA/IucC-like_C"/>
</dbReference>
<evidence type="ECO:0000259" key="3">
    <source>
        <dbReference type="Pfam" id="PF06276"/>
    </source>
</evidence>
<dbReference type="Pfam" id="PF04183">
    <property type="entry name" value="IucA_IucC"/>
    <property type="match status" value="1"/>
</dbReference>
<comment type="pathway">
    <text evidence="1">Siderophore biosynthesis.</text>
</comment>
<reference evidence="4 5" key="1">
    <citation type="submission" date="2018-01" db="EMBL/GenBank/DDBJ databases">
        <title>Whole genome sequencing of Histamine producing bacteria.</title>
        <authorList>
            <person name="Butler K."/>
        </authorList>
    </citation>
    <scope>NUCLEOTIDE SEQUENCE [LARGE SCALE GENOMIC DNA]</scope>
    <source>
        <strain evidence="4 5">DSM 24669</strain>
    </source>
</reference>
<dbReference type="PANTHER" id="PTHR34384:SF6">
    <property type="entry name" value="STAPHYLOFERRIN B SYNTHASE"/>
    <property type="match status" value="1"/>
</dbReference>
<dbReference type="Pfam" id="PF06276">
    <property type="entry name" value="FhuF"/>
    <property type="match status" value="1"/>
</dbReference>
<organism evidence="4 5">
    <name type="scientific">Photobacterium swingsii</name>
    <dbReference type="NCBI Taxonomy" id="680026"/>
    <lineage>
        <taxon>Bacteria</taxon>
        <taxon>Pseudomonadati</taxon>
        <taxon>Pseudomonadota</taxon>
        <taxon>Gammaproteobacteria</taxon>
        <taxon>Vibrionales</taxon>
        <taxon>Vibrionaceae</taxon>
        <taxon>Photobacterium</taxon>
    </lineage>
</organism>
<dbReference type="Proteomes" id="UP000240481">
    <property type="component" value="Unassembled WGS sequence"/>
</dbReference>
<name>A0A0J8V7M1_9GAMM</name>
<keyword evidence="5" id="KW-1185">Reference proteome</keyword>